<sequence length="141" mass="15733">MPVNLARVRTVVLEVPRNAKLAYCLLRDDRVPVAPKAALTGALALIVGPIDVPAWIPVIGELDMLALAVLAVKVFIEACPEELVQEQRAAMKRKDSIADRDLRLLRDLLTREAQAAVRRVFLRRRGGGRRKAPRVLEDQRI</sequence>
<evidence type="ECO:0008006" key="3">
    <source>
        <dbReference type="Google" id="ProtNLM"/>
    </source>
</evidence>
<comment type="caution">
    <text evidence="1">The sequence shown here is derived from an EMBL/GenBank/DDBJ whole genome shotgun (WGS) entry which is preliminary data.</text>
</comment>
<gene>
    <name evidence="1" type="ORF">JF922_15865</name>
</gene>
<evidence type="ECO:0000313" key="1">
    <source>
        <dbReference type="EMBL" id="MBJ7599540.1"/>
    </source>
</evidence>
<dbReference type="EMBL" id="JAEKNR010000155">
    <property type="protein sequence ID" value="MBJ7599540.1"/>
    <property type="molecule type" value="Genomic_DNA"/>
</dbReference>
<dbReference type="RefSeq" id="WP_338203064.1">
    <property type="nucleotide sequence ID" value="NZ_JAEKNR010000155.1"/>
</dbReference>
<proteinExistence type="predicted"/>
<dbReference type="AlphaFoldDB" id="A0A934N3T8"/>
<organism evidence="1 2">
    <name type="scientific">Candidatus Nephthysia bennettiae</name>
    <dbReference type="NCBI Taxonomy" id="3127016"/>
    <lineage>
        <taxon>Bacteria</taxon>
        <taxon>Bacillati</taxon>
        <taxon>Candidatus Dormiibacterota</taxon>
        <taxon>Candidatus Dormibacteria</taxon>
        <taxon>Candidatus Dormibacterales</taxon>
        <taxon>Candidatus Dormibacteraceae</taxon>
        <taxon>Candidatus Nephthysia</taxon>
    </lineage>
</organism>
<evidence type="ECO:0000313" key="2">
    <source>
        <dbReference type="Proteomes" id="UP000612893"/>
    </source>
</evidence>
<dbReference type="Proteomes" id="UP000612893">
    <property type="component" value="Unassembled WGS sequence"/>
</dbReference>
<keyword evidence="2" id="KW-1185">Reference proteome</keyword>
<protein>
    <recommendedName>
        <fullName evidence="3">DUF1232 domain-containing protein</fullName>
    </recommendedName>
</protein>
<reference evidence="1" key="1">
    <citation type="submission" date="2020-10" db="EMBL/GenBank/DDBJ databases">
        <title>Ca. Dormibacterota MAGs.</title>
        <authorList>
            <person name="Montgomery K."/>
        </authorList>
    </citation>
    <scope>NUCLEOTIDE SEQUENCE [LARGE SCALE GENOMIC DNA]</scope>
    <source>
        <strain evidence="1">SC8812_S17_10</strain>
    </source>
</reference>
<name>A0A934N3T8_9BACT</name>
<accession>A0A934N3T8</accession>